<name>A0A0G8BK50_9LEPT</name>
<reference evidence="2 4" key="2">
    <citation type="submission" date="2017-01" db="EMBL/GenBank/DDBJ databases">
        <title>Comparative genomic analysis of Brazilian Leptospira santarosai.</title>
        <authorList>
            <person name="Moreno L.Z."/>
            <person name="Miraglia F."/>
            <person name="Kremer F.S."/>
            <person name="Eslabao M.R."/>
            <person name="Lilenbaum W."/>
            <person name="Dellagostin O.A."/>
            <person name="Moreno A.M."/>
        </authorList>
    </citation>
    <scope>NUCLEOTIDE SEQUENCE [LARGE SCALE GENOMIC DNA]</scope>
    <source>
        <strain evidence="2 4">M52/8-19</strain>
    </source>
</reference>
<dbReference type="AlphaFoldDB" id="A0A0G8BK50"/>
<dbReference type="Proteomes" id="UP000033961">
    <property type="component" value="Chromosome I"/>
</dbReference>
<reference evidence="1" key="3">
    <citation type="submission" date="2018-03" db="EMBL/GenBank/DDBJ databases">
        <authorList>
            <person name="Keele B.F."/>
        </authorList>
    </citation>
    <scope>NUCLEOTIDE SEQUENCE</scope>
    <source>
        <strain evidence="1">U160</strain>
    </source>
</reference>
<dbReference type="RefSeq" id="WP_004459036.1">
    <property type="nucleotide sequence ID" value="NZ_CP028370.1"/>
</dbReference>
<dbReference type="GeneID" id="29741082"/>
<dbReference type="OrthoDB" id="361342at2"/>
<sequence length="93" mass="11201">MSEKVYCANCLHCVTVRQYESEADKYILRVKCTKKKWSKRSGEEKLYKYFTVARRMQVNCEFYEPMGEILPYIKNLKKELPIKDEIYMVKTLT</sequence>
<organism evidence="1 3">
    <name type="scientific">Leptospira santarosai</name>
    <dbReference type="NCBI Taxonomy" id="28183"/>
    <lineage>
        <taxon>Bacteria</taxon>
        <taxon>Pseudomonadati</taxon>
        <taxon>Spirochaetota</taxon>
        <taxon>Spirochaetia</taxon>
        <taxon>Leptospirales</taxon>
        <taxon>Leptospiraceae</taxon>
        <taxon>Leptospira</taxon>
    </lineage>
</organism>
<evidence type="ECO:0000313" key="1">
    <source>
        <dbReference type="EMBL" id="AVQ12972.1"/>
    </source>
</evidence>
<gene>
    <name evidence="2" type="ORF">BWD14_10730</name>
    <name evidence="1" type="ORF">XB16_2665</name>
</gene>
<protein>
    <submittedName>
        <fullName evidence="1">Uncharacterized protein</fullName>
    </submittedName>
</protein>
<evidence type="ECO:0000313" key="4">
    <source>
        <dbReference type="Proteomes" id="UP000189337"/>
    </source>
</evidence>
<reference evidence="1 3" key="1">
    <citation type="journal article" date="2015" name="Genome Announc.">
        <title>Draft Genome Sequences of Leptospira santarosai Strains U160, U164, and U233, Isolated from Asymptomatic Cattle.</title>
        <authorList>
            <person name="Kremer F.S."/>
            <person name="Eslabao M.R."/>
            <person name="Provisor M."/>
            <person name="Woloski R.D."/>
            <person name="Ramires O.V."/>
            <person name="Moreno L.Z."/>
            <person name="Moreno A.M."/>
            <person name="Hamond C."/>
            <person name="Lilenbaum W."/>
            <person name="Dellagostin O.A."/>
        </authorList>
    </citation>
    <scope>NUCLEOTIDE SEQUENCE [LARGE SCALE GENOMIC DNA]</scope>
    <source>
        <strain evidence="1 3">U160</strain>
    </source>
</reference>
<evidence type="ECO:0000313" key="2">
    <source>
        <dbReference type="EMBL" id="ONF92959.1"/>
    </source>
</evidence>
<dbReference type="EMBL" id="MTSU01000008">
    <property type="protein sequence ID" value="ONF92959.1"/>
    <property type="molecule type" value="Genomic_DNA"/>
</dbReference>
<accession>A0A0G8BK50</accession>
<evidence type="ECO:0000313" key="3">
    <source>
        <dbReference type="Proteomes" id="UP000033961"/>
    </source>
</evidence>
<dbReference type="Proteomes" id="UP000189337">
    <property type="component" value="Unassembled WGS sequence"/>
</dbReference>
<dbReference type="EMBL" id="CP027843">
    <property type="protein sequence ID" value="AVQ12972.1"/>
    <property type="molecule type" value="Genomic_DNA"/>
</dbReference>
<proteinExistence type="predicted"/>